<accession>A0A1S6IVC8</accession>
<dbReference type="KEGG" id="dfg:B0537_06360"/>
<keyword evidence="2" id="KW-1185">Reference proteome</keyword>
<evidence type="ECO:0000313" key="2">
    <source>
        <dbReference type="Proteomes" id="UP000189464"/>
    </source>
</evidence>
<proteinExistence type="predicted"/>
<sequence length="63" mass="7467">MRQTRYSSCKKQSSRFFCTGERRQGRQRACGQGFYRQSQGLRAQQQFGDWLRGLFSPNVKRSE</sequence>
<dbReference type="STRING" id="1833852.B0537_06360"/>
<dbReference type="Proteomes" id="UP000189464">
    <property type="component" value="Chromosome"/>
</dbReference>
<evidence type="ECO:0000313" key="1">
    <source>
        <dbReference type="EMBL" id="AQS58739.1"/>
    </source>
</evidence>
<dbReference type="AlphaFoldDB" id="A0A1S6IVC8"/>
<gene>
    <name evidence="1" type="ORF">B0537_06360</name>
</gene>
<dbReference type="EMBL" id="CP019698">
    <property type="protein sequence ID" value="AQS58739.1"/>
    <property type="molecule type" value="Genomic_DNA"/>
</dbReference>
<reference evidence="1 2" key="1">
    <citation type="journal article" date="2016" name="Int. J. Syst. Evol. Microbiol.">
        <title>Desulfotomaculum ferrireducens sp. nov., a moderately thermophilic sulfate-reducing and dissimilatory Fe(III)-reducing bacterium isolated from compost.</title>
        <authorList>
            <person name="Yang G."/>
            <person name="Guo J."/>
            <person name="Zhuang L."/>
            <person name="Yuan Y."/>
            <person name="Zhou S."/>
        </authorList>
    </citation>
    <scope>NUCLEOTIDE SEQUENCE [LARGE SCALE GENOMIC DNA]</scope>
    <source>
        <strain evidence="1 2">GSS09</strain>
    </source>
</reference>
<protein>
    <submittedName>
        <fullName evidence="1">Uncharacterized protein</fullName>
    </submittedName>
</protein>
<organism evidence="1 2">
    <name type="scientific">Desulforamulus ferrireducens</name>
    <dbReference type="NCBI Taxonomy" id="1833852"/>
    <lineage>
        <taxon>Bacteria</taxon>
        <taxon>Bacillati</taxon>
        <taxon>Bacillota</taxon>
        <taxon>Clostridia</taxon>
        <taxon>Eubacteriales</taxon>
        <taxon>Peptococcaceae</taxon>
        <taxon>Desulforamulus</taxon>
    </lineage>
</organism>
<name>A0A1S6IVC8_9FIRM</name>